<gene>
    <name evidence="2" type="ORF">COY32_03755</name>
</gene>
<evidence type="ECO:0000313" key="2">
    <source>
        <dbReference type="EMBL" id="PIZ46167.1"/>
    </source>
</evidence>
<dbReference type="EMBL" id="PFNL01000110">
    <property type="protein sequence ID" value="PIZ46167.1"/>
    <property type="molecule type" value="Genomic_DNA"/>
</dbReference>
<feature type="transmembrane region" description="Helical" evidence="1">
    <location>
        <begin position="12"/>
        <end position="30"/>
    </location>
</feature>
<evidence type="ECO:0000313" key="3">
    <source>
        <dbReference type="Proteomes" id="UP000228920"/>
    </source>
</evidence>
<reference evidence="3" key="1">
    <citation type="submission" date="2017-09" db="EMBL/GenBank/DDBJ databases">
        <title>Depth-based differentiation of microbial function through sediment-hosted aquifers and enrichment of novel symbionts in the deep terrestrial subsurface.</title>
        <authorList>
            <person name="Probst A.J."/>
            <person name="Ladd B."/>
            <person name="Jarett J.K."/>
            <person name="Geller-Mcgrath D.E."/>
            <person name="Sieber C.M.K."/>
            <person name="Emerson J.B."/>
            <person name="Anantharaman K."/>
            <person name="Thomas B.C."/>
            <person name="Malmstrom R."/>
            <person name="Stieglmeier M."/>
            <person name="Klingl A."/>
            <person name="Woyke T."/>
            <person name="Ryan C.M."/>
            <person name="Banfield J.F."/>
        </authorList>
    </citation>
    <scope>NUCLEOTIDE SEQUENCE [LARGE SCALE GENOMIC DNA]</scope>
</reference>
<name>A0A2M7TII1_UNCKA</name>
<keyword evidence="1" id="KW-0812">Transmembrane</keyword>
<keyword evidence="1" id="KW-1133">Transmembrane helix</keyword>
<protein>
    <submittedName>
        <fullName evidence="2">DUF4446 domain-containing protein</fullName>
    </submittedName>
</protein>
<evidence type="ECO:0000256" key="1">
    <source>
        <dbReference type="SAM" id="Phobius"/>
    </source>
</evidence>
<sequence length="160" mass="17962">MIPLLADLPLWVWPVAVLCIWNGVFTFFSVRTYVKNKKLLNGVQSSDIQDILHEYIKKVGIVQAKLSDVENILSEMDKKSKRYISKVGVVRYNPFGDTGGDQSFVVALMDELDDGVVITSMHGRDRTRMYSKPIKAALSGEYEFSTEEVAAIKKARGVSE</sequence>
<organism evidence="2 3">
    <name type="scientific">candidate division WWE3 bacterium CG_4_10_14_0_2_um_filter_41_14</name>
    <dbReference type="NCBI Taxonomy" id="1975072"/>
    <lineage>
        <taxon>Bacteria</taxon>
        <taxon>Katanobacteria</taxon>
    </lineage>
</organism>
<keyword evidence="1" id="KW-0472">Membrane</keyword>
<accession>A0A2M7TII1</accession>
<dbReference type="AlphaFoldDB" id="A0A2M7TII1"/>
<proteinExistence type="predicted"/>
<comment type="caution">
    <text evidence="2">The sequence shown here is derived from an EMBL/GenBank/DDBJ whole genome shotgun (WGS) entry which is preliminary data.</text>
</comment>
<dbReference type="Pfam" id="PF14584">
    <property type="entry name" value="DUF4446"/>
    <property type="match status" value="1"/>
</dbReference>
<dbReference type="InterPro" id="IPR027981">
    <property type="entry name" value="DUF4446"/>
</dbReference>
<dbReference type="Proteomes" id="UP000228920">
    <property type="component" value="Unassembled WGS sequence"/>
</dbReference>